<reference evidence="1" key="1">
    <citation type="submission" date="2018-11" db="EMBL/GenBank/DDBJ databases">
        <authorList>
            <consortium name="Pathogen Informatics"/>
        </authorList>
    </citation>
    <scope>NUCLEOTIDE SEQUENCE</scope>
</reference>
<name>A0A3S5BD04_9PLAT</name>
<evidence type="ECO:0000313" key="1">
    <source>
        <dbReference type="EMBL" id="VEL19914.1"/>
    </source>
</evidence>
<proteinExistence type="predicted"/>
<sequence>MDKSSNFASLSERLAFALSSFGFLECRGAHKICQHFYDTPPAGRYGTMAYMVRALAHLVDASQLTGPEGLLAVNCNVQ</sequence>
<gene>
    <name evidence="1" type="ORF">PXEA_LOCUS13354</name>
</gene>
<dbReference type="OrthoDB" id="5971574at2759"/>
<dbReference type="AlphaFoldDB" id="A0A3S5BD04"/>
<organism evidence="1 2">
    <name type="scientific">Protopolystoma xenopodis</name>
    <dbReference type="NCBI Taxonomy" id="117903"/>
    <lineage>
        <taxon>Eukaryota</taxon>
        <taxon>Metazoa</taxon>
        <taxon>Spiralia</taxon>
        <taxon>Lophotrochozoa</taxon>
        <taxon>Platyhelminthes</taxon>
        <taxon>Monogenea</taxon>
        <taxon>Polyopisthocotylea</taxon>
        <taxon>Polystomatidea</taxon>
        <taxon>Polystomatidae</taxon>
        <taxon>Protopolystoma</taxon>
    </lineage>
</organism>
<protein>
    <submittedName>
        <fullName evidence="1">Uncharacterized protein</fullName>
    </submittedName>
</protein>
<comment type="caution">
    <text evidence="1">The sequence shown here is derived from an EMBL/GenBank/DDBJ whole genome shotgun (WGS) entry which is preliminary data.</text>
</comment>
<keyword evidence="2" id="KW-1185">Reference proteome</keyword>
<dbReference type="Proteomes" id="UP000784294">
    <property type="component" value="Unassembled WGS sequence"/>
</dbReference>
<dbReference type="EMBL" id="CAAALY010043864">
    <property type="protein sequence ID" value="VEL19914.1"/>
    <property type="molecule type" value="Genomic_DNA"/>
</dbReference>
<accession>A0A3S5BD04</accession>
<evidence type="ECO:0000313" key="2">
    <source>
        <dbReference type="Proteomes" id="UP000784294"/>
    </source>
</evidence>